<keyword evidence="3" id="KW-1185">Reference proteome</keyword>
<evidence type="ECO:0000259" key="1">
    <source>
        <dbReference type="Pfam" id="PF13354"/>
    </source>
</evidence>
<proteinExistence type="predicted"/>
<gene>
    <name evidence="2" type="ORF">HBE96_09020</name>
</gene>
<evidence type="ECO:0000313" key="2">
    <source>
        <dbReference type="EMBL" id="NMM62838.1"/>
    </source>
</evidence>
<keyword evidence="2" id="KW-0378">Hydrolase</keyword>
<dbReference type="InterPro" id="IPR000871">
    <property type="entry name" value="Beta-lactam_class-A"/>
</dbReference>
<dbReference type="InterPro" id="IPR045155">
    <property type="entry name" value="Beta-lactam_cat"/>
</dbReference>
<dbReference type="Pfam" id="PF13354">
    <property type="entry name" value="Beta-lactamase2"/>
    <property type="match status" value="1"/>
</dbReference>
<dbReference type="PANTHER" id="PTHR35333:SF3">
    <property type="entry name" value="BETA-LACTAMASE-TYPE TRANSPEPTIDASE FOLD CONTAINING PROTEIN"/>
    <property type="match status" value="1"/>
</dbReference>
<dbReference type="Proteomes" id="UP000537131">
    <property type="component" value="Unassembled WGS sequence"/>
</dbReference>
<dbReference type="GO" id="GO:0030655">
    <property type="term" value="P:beta-lactam antibiotic catabolic process"/>
    <property type="evidence" value="ECO:0007669"/>
    <property type="project" value="InterPro"/>
</dbReference>
<protein>
    <submittedName>
        <fullName evidence="2">Serine hydrolase</fullName>
    </submittedName>
</protein>
<dbReference type="Gene3D" id="3.40.710.10">
    <property type="entry name" value="DD-peptidase/beta-lactamase superfamily"/>
    <property type="match status" value="1"/>
</dbReference>
<dbReference type="InterPro" id="IPR012338">
    <property type="entry name" value="Beta-lactam/transpept-like"/>
</dbReference>
<dbReference type="AlphaFoldDB" id="A0A7Y0HPL7"/>
<reference evidence="2 3" key="2">
    <citation type="submission" date="2020-06" db="EMBL/GenBank/DDBJ databases">
        <title>Complete Genome Sequence of Clostridium muelleri sp. nov. P21T, an Acid-Alcohol Producing Acetogen Isolated from Old Hay.</title>
        <authorList>
            <person name="Duncan K.E."/>
            <person name="Tanner R.S."/>
        </authorList>
    </citation>
    <scope>NUCLEOTIDE SEQUENCE [LARGE SCALE GENOMIC DNA]</scope>
    <source>
        <strain evidence="2 3">P21</strain>
    </source>
</reference>
<feature type="domain" description="Beta-lactamase class A catalytic" evidence="1">
    <location>
        <begin position="19"/>
        <end position="231"/>
    </location>
</feature>
<dbReference type="SUPFAM" id="SSF56601">
    <property type="entry name" value="beta-lactamase/transpeptidase-like"/>
    <property type="match status" value="1"/>
</dbReference>
<dbReference type="GO" id="GO:0008800">
    <property type="term" value="F:beta-lactamase activity"/>
    <property type="evidence" value="ECO:0007669"/>
    <property type="project" value="InterPro"/>
</dbReference>
<dbReference type="GO" id="GO:0046677">
    <property type="term" value="P:response to antibiotic"/>
    <property type="evidence" value="ECO:0007669"/>
    <property type="project" value="InterPro"/>
</dbReference>
<organism evidence="2 3">
    <name type="scientific">Clostridium muellerianum</name>
    <dbReference type="NCBI Taxonomy" id="2716538"/>
    <lineage>
        <taxon>Bacteria</taxon>
        <taxon>Bacillati</taxon>
        <taxon>Bacillota</taxon>
        <taxon>Clostridia</taxon>
        <taxon>Eubacteriales</taxon>
        <taxon>Clostridiaceae</taxon>
        <taxon>Clostridium</taxon>
    </lineage>
</organism>
<accession>A0A7Y0HPL7</accession>
<dbReference type="PANTHER" id="PTHR35333">
    <property type="entry name" value="BETA-LACTAMASE"/>
    <property type="match status" value="1"/>
</dbReference>
<comment type="caution">
    <text evidence="2">The sequence shown here is derived from an EMBL/GenBank/DDBJ whole genome shotgun (WGS) entry which is preliminary data.</text>
</comment>
<sequence>MLGDLLKSNLKNSEAKYSLAVKNLRSKETCYINIHEVVPSASIIKLFIMAEAFNKYKMGRLNLNDKIKINNTEKVPFSIVSLLNSVKEYSIKDLVTLMMIQSDNTATNVLIDFLGINNINNFINEKGFKNTTLDRKMMDFEGATCGRDNYTSVYDVFSLLERLYNYNLVGEEEDKLMIDMLSYQLDFSMMRMDMLDDLKIAHKTGDLNCLKHDAGIVYSEKVGDYIFVMFTYEAKSDGYARKLICRTSKQVYDYFENDN</sequence>
<name>A0A7Y0HPL7_9CLOT</name>
<dbReference type="EMBL" id="JABBNI010000014">
    <property type="protein sequence ID" value="NMM62838.1"/>
    <property type="molecule type" value="Genomic_DNA"/>
</dbReference>
<evidence type="ECO:0000313" key="3">
    <source>
        <dbReference type="Proteomes" id="UP000537131"/>
    </source>
</evidence>
<reference evidence="2 3" key="1">
    <citation type="submission" date="2020-04" db="EMBL/GenBank/DDBJ databases">
        <authorList>
            <person name="Doyle D.A."/>
        </authorList>
    </citation>
    <scope>NUCLEOTIDE SEQUENCE [LARGE SCALE GENOMIC DNA]</scope>
    <source>
        <strain evidence="2 3">P21</strain>
    </source>
</reference>
<dbReference type="RefSeq" id="WP_169297429.1">
    <property type="nucleotide sequence ID" value="NZ_JABBNI010000014.1"/>
</dbReference>